<organism evidence="1 2">
    <name type="scientific">Oleispira antarctica RB-8</name>
    <dbReference type="NCBI Taxonomy" id="698738"/>
    <lineage>
        <taxon>Bacteria</taxon>
        <taxon>Pseudomonadati</taxon>
        <taxon>Pseudomonadota</taxon>
        <taxon>Gammaproteobacteria</taxon>
        <taxon>Oceanospirillales</taxon>
        <taxon>Oceanospirillaceae</taxon>
        <taxon>Oleispira</taxon>
    </lineage>
</organism>
<dbReference type="EMBL" id="FO203512">
    <property type="protein sequence ID" value="CCK76643.1"/>
    <property type="molecule type" value="Genomic_DNA"/>
</dbReference>
<name>R4YT30_OLEAN</name>
<dbReference type="AlphaFoldDB" id="R4YT30"/>
<protein>
    <submittedName>
        <fullName evidence="1">Uncharacterized protein</fullName>
    </submittedName>
</protein>
<dbReference type="OrthoDB" id="6310789at2"/>
<evidence type="ECO:0000313" key="1">
    <source>
        <dbReference type="EMBL" id="CCK76643.1"/>
    </source>
</evidence>
<accession>R4YT30</accession>
<reference evidence="1 2" key="1">
    <citation type="journal article" date="2013" name="Nat. Commun.">
        <title>Genome sequence and functional genomic analysis of the oil-degrading bacterium Oleispira antarctica.</title>
        <authorList>
            <person name="Kube M."/>
            <person name="Chernikova T.N."/>
            <person name="Al-Ramahi Y."/>
            <person name="Beloqui A."/>
            <person name="Lopez-Cortez N."/>
            <person name="Guazzaroni M.E."/>
            <person name="Heipieper H.J."/>
            <person name="Klages S."/>
            <person name="Kotsyurbenko O.R."/>
            <person name="Langer I."/>
            <person name="Nechitaylo T.Y."/>
            <person name="Lunsdorf H."/>
            <person name="Fernandez M."/>
            <person name="Juarez S."/>
            <person name="Ciordia S."/>
            <person name="Singer A."/>
            <person name="Kagan O."/>
            <person name="Egorova O."/>
            <person name="Petit P.A."/>
            <person name="Stogios P."/>
            <person name="Kim Y."/>
            <person name="Tchigvintsev A."/>
            <person name="Flick R."/>
            <person name="Denaro R."/>
            <person name="Genovese M."/>
            <person name="Albar J.P."/>
            <person name="Reva O.N."/>
            <person name="Martinez-Gomariz M."/>
            <person name="Tran H."/>
            <person name="Ferrer M."/>
            <person name="Savchenko A."/>
            <person name="Yakunin A.F."/>
            <person name="Yakimov M.M."/>
            <person name="Golyshina O.V."/>
            <person name="Reinhardt R."/>
            <person name="Golyshin P.N."/>
        </authorList>
    </citation>
    <scope>NUCLEOTIDE SEQUENCE [LARGE SCALE GENOMIC DNA]</scope>
</reference>
<sequence length="176" mass="20205">MKVVDKFGSLTEHLISDPRVAKYGMLIVKHGFKGAASKVNPVALYIDAALSVIEAANSYLRYAKERERTKQILIENDRIEFELKSQLEILKIEGVTLKLKGEERIEALTLHFKHNALQSKNIIIEVREMLKHAKTMQGLIRKEREDNLSFIQVVDLQKNLDFFIVNCLSFISTSFE</sequence>
<keyword evidence="2" id="KW-1185">Reference proteome</keyword>
<dbReference type="Proteomes" id="UP000032749">
    <property type="component" value="Chromosome"/>
</dbReference>
<gene>
    <name evidence="1" type="ORF">OLEAN_C24670</name>
</gene>
<dbReference type="KEGG" id="oai:OLEAN_C24670"/>
<evidence type="ECO:0000313" key="2">
    <source>
        <dbReference type="Proteomes" id="UP000032749"/>
    </source>
</evidence>
<dbReference type="HOGENOM" id="CLU_1523664_0_0_6"/>
<dbReference type="STRING" id="698738.OLEAN_C24670"/>
<proteinExistence type="predicted"/>